<organism evidence="1 2">
    <name type="scientific">Pleurotus eryngii</name>
    <name type="common">Boletus of the steppes</name>
    <dbReference type="NCBI Taxonomy" id="5323"/>
    <lineage>
        <taxon>Eukaryota</taxon>
        <taxon>Fungi</taxon>
        <taxon>Dikarya</taxon>
        <taxon>Basidiomycota</taxon>
        <taxon>Agaricomycotina</taxon>
        <taxon>Agaricomycetes</taxon>
        <taxon>Agaricomycetidae</taxon>
        <taxon>Agaricales</taxon>
        <taxon>Pleurotineae</taxon>
        <taxon>Pleurotaceae</taxon>
        <taxon>Pleurotus</taxon>
    </lineage>
</organism>
<protein>
    <submittedName>
        <fullName evidence="1">Uncharacterized protein</fullName>
    </submittedName>
</protein>
<reference evidence="1" key="1">
    <citation type="submission" date="2020-11" db="EMBL/GenBank/DDBJ databases">
        <authorList>
            <consortium name="DOE Joint Genome Institute"/>
            <person name="Ahrendt S."/>
            <person name="Riley R."/>
            <person name="Andreopoulos W."/>
            <person name="Labutti K."/>
            <person name="Pangilinan J."/>
            <person name="Ruiz-Duenas F.J."/>
            <person name="Barrasa J.M."/>
            <person name="Sanchez-Garcia M."/>
            <person name="Camarero S."/>
            <person name="Miyauchi S."/>
            <person name="Serrano A."/>
            <person name="Linde D."/>
            <person name="Babiker R."/>
            <person name="Drula E."/>
            <person name="Ayuso-Fernandez I."/>
            <person name="Pacheco R."/>
            <person name="Padilla G."/>
            <person name="Ferreira P."/>
            <person name="Barriuso J."/>
            <person name="Kellner H."/>
            <person name="Castanera R."/>
            <person name="Alfaro M."/>
            <person name="Ramirez L."/>
            <person name="Pisabarro A.G."/>
            <person name="Kuo A."/>
            <person name="Tritt A."/>
            <person name="Lipzen A."/>
            <person name="He G."/>
            <person name="Yan M."/>
            <person name="Ng V."/>
            <person name="Cullen D."/>
            <person name="Martin F."/>
            <person name="Rosso M.-N."/>
            <person name="Henrissat B."/>
            <person name="Hibbett D."/>
            <person name="Martinez A.T."/>
            <person name="Grigoriev I.V."/>
        </authorList>
    </citation>
    <scope>NUCLEOTIDE SEQUENCE</scope>
    <source>
        <strain evidence="1">ATCC 90797</strain>
    </source>
</reference>
<sequence>TSDVKEALVGLQGIVCQVSLPPFAEHMGHSLRKLGQLCQGICITGLASPNFKAMLNNLCHTHSLFSRFTPGGRLQVYPTISAGNRFFTPTRLATGLQPVSISKEVDPHGLLKGTDSKHLIHTDDNEVKYYVISRREDKVRYIPTSPIIFQVGDIIEIQVSMVSFPV</sequence>
<evidence type="ECO:0000313" key="2">
    <source>
        <dbReference type="Proteomes" id="UP000807025"/>
    </source>
</evidence>
<dbReference type="Proteomes" id="UP000807025">
    <property type="component" value="Unassembled WGS sequence"/>
</dbReference>
<evidence type="ECO:0000313" key="1">
    <source>
        <dbReference type="EMBL" id="KAF9494504.1"/>
    </source>
</evidence>
<proteinExistence type="predicted"/>
<comment type="caution">
    <text evidence="1">The sequence shown here is derived from an EMBL/GenBank/DDBJ whole genome shotgun (WGS) entry which is preliminary data.</text>
</comment>
<dbReference type="AlphaFoldDB" id="A0A9P5ZY83"/>
<feature type="non-terminal residue" evidence="1">
    <location>
        <position position="166"/>
    </location>
</feature>
<gene>
    <name evidence="1" type="ORF">BDN71DRAFT_1377319</name>
</gene>
<name>A0A9P5ZY83_PLEER</name>
<keyword evidence="2" id="KW-1185">Reference proteome</keyword>
<dbReference type="OrthoDB" id="3067373at2759"/>
<accession>A0A9P5ZY83</accession>
<feature type="non-terminal residue" evidence="1">
    <location>
        <position position="1"/>
    </location>
</feature>
<dbReference type="EMBL" id="MU154572">
    <property type="protein sequence ID" value="KAF9494504.1"/>
    <property type="molecule type" value="Genomic_DNA"/>
</dbReference>